<evidence type="ECO:0000256" key="1">
    <source>
        <dbReference type="ARBA" id="ARBA00022691"/>
    </source>
</evidence>
<evidence type="ECO:0000256" key="4">
    <source>
        <dbReference type="ARBA" id="ARBA00023014"/>
    </source>
</evidence>
<name>A0A1M6A8C6_BUTFI</name>
<dbReference type="STRING" id="1121131.SAMN02745229_02912"/>
<evidence type="ECO:0000256" key="3">
    <source>
        <dbReference type="ARBA" id="ARBA00023004"/>
    </source>
</evidence>
<dbReference type="Gene3D" id="3.20.20.70">
    <property type="entry name" value="Aldolase class I"/>
    <property type="match status" value="1"/>
</dbReference>
<dbReference type="InterPro" id="IPR007197">
    <property type="entry name" value="rSAM"/>
</dbReference>
<dbReference type="Pfam" id="PF13186">
    <property type="entry name" value="SPASM"/>
    <property type="match status" value="1"/>
</dbReference>
<evidence type="ECO:0000313" key="8">
    <source>
        <dbReference type="Proteomes" id="UP000184278"/>
    </source>
</evidence>
<dbReference type="CDD" id="cd01335">
    <property type="entry name" value="Radical_SAM"/>
    <property type="match status" value="1"/>
</dbReference>
<evidence type="ECO:0000313" key="7">
    <source>
        <dbReference type="EMBL" id="SHI32701.1"/>
    </source>
</evidence>
<dbReference type="SUPFAM" id="SSF102114">
    <property type="entry name" value="Radical SAM enzymes"/>
    <property type="match status" value="1"/>
</dbReference>
<dbReference type="SFLD" id="SFLDS00029">
    <property type="entry name" value="Radical_SAM"/>
    <property type="match status" value="1"/>
</dbReference>
<dbReference type="EMBL" id="FQXK01000026">
    <property type="protein sequence ID" value="SHI32701.1"/>
    <property type="molecule type" value="Genomic_DNA"/>
</dbReference>
<dbReference type="Proteomes" id="UP000184278">
    <property type="component" value="Unassembled WGS sequence"/>
</dbReference>
<dbReference type="GO" id="GO:0003824">
    <property type="term" value="F:catalytic activity"/>
    <property type="evidence" value="ECO:0007669"/>
    <property type="project" value="InterPro"/>
</dbReference>
<proteinExistence type="predicted"/>
<dbReference type="InterPro" id="IPR050377">
    <property type="entry name" value="Radical_SAM_PqqE_MftC-like"/>
</dbReference>
<dbReference type="PANTHER" id="PTHR11228">
    <property type="entry name" value="RADICAL SAM DOMAIN PROTEIN"/>
    <property type="match status" value="1"/>
</dbReference>
<keyword evidence="1" id="KW-0949">S-adenosyl-L-methionine</keyword>
<dbReference type="GO" id="GO:0046872">
    <property type="term" value="F:metal ion binding"/>
    <property type="evidence" value="ECO:0007669"/>
    <property type="project" value="UniProtKB-KW"/>
</dbReference>
<dbReference type="OrthoDB" id="9805809at2"/>
<evidence type="ECO:0000259" key="6">
    <source>
        <dbReference type="Pfam" id="PF13186"/>
    </source>
</evidence>
<accession>A0A1M6A8C6</accession>
<dbReference type="CDD" id="cd21109">
    <property type="entry name" value="SPASM"/>
    <property type="match status" value="1"/>
</dbReference>
<evidence type="ECO:0000256" key="2">
    <source>
        <dbReference type="ARBA" id="ARBA00022723"/>
    </source>
</evidence>
<gene>
    <name evidence="7" type="ORF">SAMN02745229_02912</name>
</gene>
<dbReference type="InterPro" id="IPR058240">
    <property type="entry name" value="rSAM_sf"/>
</dbReference>
<keyword evidence="4" id="KW-0411">Iron-sulfur</keyword>
<dbReference type="GO" id="GO:0051536">
    <property type="term" value="F:iron-sulfur cluster binding"/>
    <property type="evidence" value="ECO:0007669"/>
    <property type="project" value="UniProtKB-KW"/>
</dbReference>
<protein>
    <submittedName>
        <fullName evidence="7">Radical SAM additional 4Fe4S-binding SPASM domain-containing protein</fullName>
    </submittedName>
</protein>
<keyword evidence="2" id="KW-0479">Metal-binding</keyword>
<feature type="domain" description="Radical SAM core" evidence="5">
    <location>
        <begin position="52"/>
        <end position="149"/>
    </location>
</feature>
<organism evidence="7 8">
    <name type="scientific">Butyrivibrio fibrisolvens DSM 3071</name>
    <dbReference type="NCBI Taxonomy" id="1121131"/>
    <lineage>
        <taxon>Bacteria</taxon>
        <taxon>Bacillati</taxon>
        <taxon>Bacillota</taxon>
        <taxon>Clostridia</taxon>
        <taxon>Lachnospirales</taxon>
        <taxon>Lachnospiraceae</taxon>
        <taxon>Butyrivibrio</taxon>
    </lineage>
</organism>
<keyword evidence="8" id="KW-1185">Reference proteome</keyword>
<dbReference type="GeneID" id="89511312"/>
<dbReference type="Pfam" id="PF04055">
    <property type="entry name" value="Radical_SAM"/>
    <property type="match status" value="1"/>
</dbReference>
<evidence type="ECO:0000259" key="5">
    <source>
        <dbReference type="Pfam" id="PF04055"/>
    </source>
</evidence>
<dbReference type="PANTHER" id="PTHR11228:SF7">
    <property type="entry name" value="PQQA PEPTIDE CYCLASE"/>
    <property type="match status" value="1"/>
</dbReference>
<reference evidence="8" key="1">
    <citation type="submission" date="2016-11" db="EMBL/GenBank/DDBJ databases">
        <authorList>
            <person name="Varghese N."/>
            <person name="Submissions S."/>
        </authorList>
    </citation>
    <scope>NUCLEOTIDE SEQUENCE [LARGE SCALE GENOMIC DNA]</scope>
    <source>
        <strain evidence="8">DSM 3071</strain>
    </source>
</reference>
<dbReference type="AlphaFoldDB" id="A0A1M6A8C6"/>
<keyword evidence="3" id="KW-0408">Iron</keyword>
<dbReference type="InterPro" id="IPR013785">
    <property type="entry name" value="Aldolase_TIM"/>
</dbReference>
<sequence length="291" mass="34009">MVRVEKRNSFRDKSVIKDFYHKFVKTGMEKANDRMVNSYDMNNLPQPTEIEIETVNRCNGDCPFCPVNVHEPQRPYAKMTDELFYKIIDEIAQWDYRGQIALFSNNEPFLDPRIIDFQKYAKEKIPNAKWHLYTNGTVMTLEKFIDIMQYLDEMVIDDYSDEQVLSPNLKPIYEYVEQHEELQPKVLFSLRLKHEILNSRGGQSPNKKEVAHRSKAKCVLPFQQFIIRPDGHVSLCAADALGKYDLGDLNKMTVQQAWYSKEHMQIREAMKKIGRKGLMLCDKCDLVGGEV</sequence>
<dbReference type="InterPro" id="IPR023885">
    <property type="entry name" value="4Fe4S-binding_SPASM_dom"/>
</dbReference>
<dbReference type="RefSeq" id="WP_073388831.1">
    <property type="nucleotide sequence ID" value="NZ_FQXK01000026.1"/>
</dbReference>
<feature type="domain" description="4Fe4S-binding SPASM" evidence="6">
    <location>
        <begin position="218"/>
        <end position="285"/>
    </location>
</feature>